<evidence type="ECO:0000313" key="4">
    <source>
        <dbReference type="Proteomes" id="UP001174694"/>
    </source>
</evidence>
<dbReference type="PANTHER" id="PTHR11895">
    <property type="entry name" value="TRANSAMIDASE"/>
    <property type="match status" value="1"/>
</dbReference>
<dbReference type="Pfam" id="PF01425">
    <property type="entry name" value="Amidase"/>
    <property type="match status" value="1"/>
</dbReference>
<dbReference type="Gene3D" id="3.90.1300.10">
    <property type="entry name" value="Amidase signature (AS) domain"/>
    <property type="match status" value="1"/>
</dbReference>
<dbReference type="InterPro" id="IPR000120">
    <property type="entry name" value="Amidase"/>
</dbReference>
<gene>
    <name evidence="3" type="ORF">NKR23_g367</name>
</gene>
<feature type="region of interest" description="Disordered" evidence="1">
    <location>
        <begin position="127"/>
        <end position="154"/>
    </location>
</feature>
<dbReference type="InterPro" id="IPR023631">
    <property type="entry name" value="Amidase_dom"/>
</dbReference>
<protein>
    <submittedName>
        <fullName evidence="3">Amidase signature (AS) enzyme</fullName>
    </submittedName>
</protein>
<reference evidence="3" key="1">
    <citation type="submission" date="2022-07" db="EMBL/GenBank/DDBJ databases">
        <title>Fungi with potential for degradation of polypropylene.</title>
        <authorList>
            <person name="Gostincar C."/>
        </authorList>
    </citation>
    <scope>NUCLEOTIDE SEQUENCE</scope>
    <source>
        <strain evidence="3">EXF-13308</strain>
    </source>
</reference>
<evidence type="ECO:0000313" key="3">
    <source>
        <dbReference type="EMBL" id="KAJ9157596.1"/>
    </source>
</evidence>
<evidence type="ECO:0000256" key="1">
    <source>
        <dbReference type="SAM" id="MobiDB-lite"/>
    </source>
</evidence>
<proteinExistence type="predicted"/>
<evidence type="ECO:0000259" key="2">
    <source>
        <dbReference type="Pfam" id="PF01425"/>
    </source>
</evidence>
<dbReference type="EMBL" id="JANBVO010000001">
    <property type="protein sequence ID" value="KAJ9157596.1"/>
    <property type="molecule type" value="Genomic_DNA"/>
</dbReference>
<dbReference type="InterPro" id="IPR036928">
    <property type="entry name" value="AS_sf"/>
</dbReference>
<accession>A0AA38VQR2</accession>
<feature type="domain" description="Amidase" evidence="2">
    <location>
        <begin position="26"/>
        <end position="420"/>
    </location>
</feature>
<dbReference type="PANTHER" id="PTHR11895:SF7">
    <property type="entry name" value="GLUTAMYL-TRNA(GLN) AMIDOTRANSFERASE SUBUNIT A, MITOCHONDRIAL"/>
    <property type="match status" value="1"/>
</dbReference>
<sequence>MTKLCQLTASEVQAKISKGELTLEAYVRALLERIQQRDPVVQAWAYLDPEYALSEARRLDKITLENRGPLHGMVIGVKDVMLAKDMPTAYNSDIYRNQPPVTVDAGPIITLRRSGALFLGKTHTTEFAATTNGPPARNPHDPSRTPGGSSSGSGAAVGDYQVPIALGTQTLGSVIRPGSYNGIYAFKPTWGSISREGLAMYTLTCDTLGFYARSVADLELLADVFRLADDDPVPPTPFSLKGAKIAFCKTHVWPRRGPGLESTWTKAQNLLTQHGATIEDLELPEEFAKISEWHNNVLTGEGRASFLGQYLLAKDKLDVLLAGQVENVSKLSRKAQLESYDGCARLRPVFDEIASKYDAVITPTAPDVAPEGMQTGDGSFCLMWTILHVPVVNLPGFAGLNGLPIGLSLVGGRYTDRHTLHVAQTIGKIFESEGGFQHKLF</sequence>
<dbReference type="Proteomes" id="UP001174694">
    <property type="component" value="Unassembled WGS sequence"/>
</dbReference>
<dbReference type="GO" id="GO:0003824">
    <property type="term" value="F:catalytic activity"/>
    <property type="evidence" value="ECO:0007669"/>
    <property type="project" value="InterPro"/>
</dbReference>
<keyword evidence="4" id="KW-1185">Reference proteome</keyword>
<comment type="caution">
    <text evidence="3">The sequence shown here is derived from an EMBL/GenBank/DDBJ whole genome shotgun (WGS) entry which is preliminary data.</text>
</comment>
<organism evidence="3 4">
    <name type="scientific">Pleurostoma richardsiae</name>
    <dbReference type="NCBI Taxonomy" id="41990"/>
    <lineage>
        <taxon>Eukaryota</taxon>
        <taxon>Fungi</taxon>
        <taxon>Dikarya</taxon>
        <taxon>Ascomycota</taxon>
        <taxon>Pezizomycotina</taxon>
        <taxon>Sordariomycetes</taxon>
        <taxon>Sordariomycetidae</taxon>
        <taxon>Calosphaeriales</taxon>
        <taxon>Pleurostomataceae</taxon>
        <taxon>Pleurostoma</taxon>
    </lineage>
</organism>
<name>A0AA38VQR2_9PEZI</name>
<dbReference type="AlphaFoldDB" id="A0AA38VQR2"/>
<dbReference type="SUPFAM" id="SSF75304">
    <property type="entry name" value="Amidase signature (AS) enzymes"/>
    <property type="match status" value="1"/>
</dbReference>